<gene>
    <name evidence="1" type="ORF">HCB49_10285</name>
</gene>
<sequence>MLRKKVAILGLEWSIKSKEDYEEILKIIEKSVVDSGIKDVRSYSNGFFVPSGIEKCPDLMDFNIYHANDETYIYCLLNSSLAEAELTMRKIKRELDALNYRCEIDEL</sequence>
<dbReference type="RefSeq" id="WP_260479521.1">
    <property type="nucleotide sequence ID" value="NZ_JAARZC010000003.1"/>
</dbReference>
<proteinExistence type="predicted"/>
<evidence type="ECO:0000313" key="2">
    <source>
        <dbReference type="Proteomes" id="UP000559864"/>
    </source>
</evidence>
<name>A0A7X0ZDY1_9LIST</name>
<reference evidence="1 2" key="1">
    <citation type="submission" date="2020-03" db="EMBL/GenBank/DDBJ databases">
        <title>Soil Listeria distribution.</title>
        <authorList>
            <person name="Liao J."/>
            <person name="Wiedmann M."/>
        </authorList>
    </citation>
    <scope>NUCLEOTIDE SEQUENCE [LARGE SCALE GENOMIC DNA]</scope>
    <source>
        <strain evidence="1 2">FSL L7-0123</strain>
    </source>
</reference>
<protein>
    <submittedName>
        <fullName evidence="1">Uncharacterized protein</fullName>
    </submittedName>
</protein>
<dbReference type="EMBL" id="JAARZC010000003">
    <property type="protein sequence ID" value="MBC2250377.1"/>
    <property type="molecule type" value="Genomic_DNA"/>
</dbReference>
<organism evidence="1 2">
    <name type="scientific">Listeria cossartiae subsp. cayugensis</name>
    <dbReference type="NCBI Taxonomy" id="2713505"/>
    <lineage>
        <taxon>Bacteria</taxon>
        <taxon>Bacillati</taxon>
        <taxon>Bacillota</taxon>
        <taxon>Bacilli</taxon>
        <taxon>Bacillales</taxon>
        <taxon>Listeriaceae</taxon>
        <taxon>Listeria</taxon>
        <taxon>Listeria cossartiae</taxon>
    </lineage>
</organism>
<comment type="caution">
    <text evidence="1">The sequence shown here is derived from an EMBL/GenBank/DDBJ whole genome shotgun (WGS) entry which is preliminary data.</text>
</comment>
<evidence type="ECO:0000313" key="1">
    <source>
        <dbReference type="EMBL" id="MBC2250377.1"/>
    </source>
</evidence>
<dbReference type="AlphaFoldDB" id="A0A7X0ZDY1"/>
<dbReference type="Proteomes" id="UP000559864">
    <property type="component" value="Unassembled WGS sequence"/>
</dbReference>
<accession>A0A7X0ZDY1</accession>